<sequence>MAVRFAENMTLGHTDMDEDDIRRMRVHYDDDQIVEIACVVGLFSYLNRFAETMGVWPTRPGEGGPEDDGA</sequence>
<name>A0A8J7CMH9_9BACT</name>
<evidence type="ECO:0000313" key="2">
    <source>
        <dbReference type="Proteomes" id="UP000648239"/>
    </source>
</evidence>
<dbReference type="SUPFAM" id="SSF69118">
    <property type="entry name" value="AhpD-like"/>
    <property type="match status" value="1"/>
</dbReference>
<comment type="caution">
    <text evidence="1">The sequence shown here is derived from an EMBL/GenBank/DDBJ whole genome shotgun (WGS) entry which is preliminary data.</text>
</comment>
<protein>
    <recommendedName>
        <fullName evidence="3">Carboxymuconolactone decarboxylase-like domain-containing protein</fullName>
    </recommendedName>
</protein>
<proteinExistence type="predicted"/>
<organism evidence="1 2">
    <name type="scientific">Candidatus Polarisedimenticola svalbardensis</name>
    <dbReference type="NCBI Taxonomy" id="2886004"/>
    <lineage>
        <taxon>Bacteria</taxon>
        <taxon>Pseudomonadati</taxon>
        <taxon>Acidobacteriota</taxon>
        <taxon>Candidatus Polarisedimenticolia</taxon>
        <taxon>Candidatus Polarisedimenticolales</taxon>
        <taxon>Candidatus Polarisedimenticolaceae</taxon>
        <taxon>Candidatus Polarisedimenticola</taxon>
    </lineage>
</organism>
<dbReference type="EMBL" id="JACXWD010000084">
    <property type="protein sequence ID" value="MBD3869403.1"/>
    <property type="molecule type" value="Genomic_DNA"/>
</dbReference>
<dbReference type="Proteomes" id="UP000648239">
    <property type="component" value="Unassembled WGS sequence"/>
</dbReference>
<accession>A0A8J7CMH9</accession>
<evidence type="ECO:0008006" key="3">
    <source>
        <dbReference type="Google" id="ProtNLM"/>
    </source>
</evidence>
<gene>
    <name evidence="1" type="ORF">IFK94_14880</name>
</gene>
<evidence type="ECO:0000313" key="1">
    <source>
        <dbReference type="EMBL" id="MBD3869403.1"/>
    </source>
</evidence>
<dbReference type="Gene3D" id="1.20.1290.10">
    <property type="entry name" value="AhpD-like"/>
    <property type="match status" value="1"/>
</dbReference>
<dbReference type="InterPro" id="IPR029032">
    <property type="entry name" value="AhpD-like"/>
</dbReference>
<dbReference type="AlphaFoldDB" id="A0A8J7CMH9"/>
<reference evidence="1 2" key="1">
    <citation type="submission" date="2020-08" db="EMBL/GenBank/DDBJ databases">
        <title>Acidobacteriota in marine sediments use diverse sulfur dissimilation pathways.</title>
        <authorList>
            <person name="Wasmund K."/>
        </authorList>
    </citation>
    <scope>NUCLEOTIDE SEQUENCE [LARGE SCALE GENOMIC DNA]</scope>
    <source>
        <strain evidence="1">MAG AM4</strain>
    </source>
</reference>